<comment type="caution">
    <text evidence="4">Lacks conserved residue(s) required for the propagation of feature annotation.</text>
</comment>
<proteinExistence type="predicted"/>
<sequence>MQMSGAHIHLVLPDATERAACFRALADGRHIVRSFASGADWLDAGAADDCAVLLFHWAQPGAVDGSAMLAAIAQSPDIACFVAASRLSVGESRAILRGGATDLLPAPLDPRLVRSVIGDALTAWERQRAMHADRRAAEARLAALTPRERDILDAIAAGLGNKAIARRLDVSPRTVEVHRANIMRRSGAASVAELLRLRFTVEFARGPSANPVHFGA</sequence>
<evidence type="ECO:0000256" key="4">
    <source>
        <dbReference type="PROSITE-ProRule" id="PRU00169"/>
    </source>
</evidence>
<keyword evidence="2" id="KW-0238">DNA-binding</keyword>
<dbReference type="SUPFAM" id="SSF46894">
    <property type="entry name" value="C-terminal effector domain of the bipartite response regulators"/>
    <property type="match status" value="1"/>
</dbReference>
<name>A0A1Y6EY91_9SPHN</name>
<dbReference type="AlphaFoldDB" id="A0A1Y6EY91"/>
<dbReference type="EMBL" id="FXWL01000001">
    <property type="protein sequence ID" value="SMQ65990.1"/>
    <property type="molecule type" value="Genomic_DNA"/>
</dbReference>
<dbReference type="InterPro" id="IPR000792">
    <property type="entry name" value="Tscrpt_reg_LuxR_C"/>
</dbReference>
<evidence type="ECO:0000313" key="7">
    <source>
        <dbReference type="EMBL" id="SMQ65990.1"/>
    </source>
</evidence>
<keyword evidence="8" id="KW-1185">Reference proteome</keyword>
<dbReference type="PANTHER" id="PTHR44688:SF16">
    <property type="entry name" value="DNA-BINDING TRANSCRIPTIONAL ACTIVATOR DEVR_DOSR"/>
    <property type="match status" value="1"/>
</dbReference>
<reference evidence="8" key="1">
    <citation type="submission" date="2017-04" db="EMBL/GenBank/DDBJ databases">
        <authorList>
            <person name="Varghese N."/>
            <person name="Submissions S."/>
        </authorList>
    </citation>
    <scope>NUCLEOTIDE SEQUENCE [LARGE SCALE GENOMIC DNA]</scope>
    <source>
        <strain evidence="8">UI2</strain>
    </source>
</reference>
<dbReference type="GO" id="GO:0003677">
    <property type="term" value="F:DNA binding"/>
    <property type="evidence" value="ECO:0007669"/>
    <property type="project" value="UniProtKB-KW"/>
</dbReference>
<evidence type="ECO:0000256" key="2">
    <source>
        <dbReference type="ARBA" id="ARBA00023125"/>
    </source>
</evidence>
<gene>
    <name evidence="7" type="ORF">SAMN06295984_1401</name>
</gene>
<evidence type="ECO:0000313" key="8">
    <source>
        <dbReference type="Proteomes" id="UP000194469"/>
    </source>
</evidence>
<dbReference type="Proteomes" id="UP000194469">
    <property type="component" value="Unassembled WGS sequence"/>
</dbReference>
<dbReference type="InterPro" id="IPR011006">
    <property type="entry name" value="CheY-like_superfamily"/>
</dbReference>
<dbReference type="GO" id="GO:0000160">
    <property type="term" value="P:phosphorelay signal transduction system"/>
    <property type="evidence" value="ECO:0007669"/>
    <property type="project" value="InterPro"/>
</dbReference>
<dbReference type="Gene3D" id="3.40.50.2300">
    <property type="match status" value="1"/>
</dbReference>
<protein>
    <submittedName>
        <fullName evidence="7">Two-component system, LuxR family, response regulator FixJ</fullName>
    </submittedName>
</protein>
<dbReference type="PROSITE" id="PS50043">
    <property type="entry name" value="HTH_LUXR_2"/>
    <property type="match status" value="1"/>
</dbReference>
<feature type="domain" description="Response regulatory" evidence="6">
    <location>
        <begin position="7"/>
        <end position="121"/>
    </location>
</feature>
<dbReference type="InterPro" id="IPR016032">
    <property type="entry name" value="Sig_transdc_resp-reg_C-effctor"/>
</dbReference>
<evidence type="ECO:0000256" key="1">
    <source>
        <dbReference type="ARBA" id="ARBA00023015"/>
    </source>
</evidence>
<dbReference type="PROSITE" id="PS00622">
    <property type="entry name" value="HTH_LUXR_1"/>
    <property type="match status" value="1"/>
</dbReference>
<evidence type="ECO:0000259" key="6">
    <source>
        <dbReference type="PROSITE" id="PS50110"/>
    </source>
</evidence>
<keyword evidence="3" id="KW-0804">Transcription</keyword>
<accession>A0A1Y6EY91</accession>
<dbReference type="GO" id="GO:0006355">
    <property type="term" value="P:regulation of DNA-templated transcription"/>
    <property type="evidence" value="ECO:0007669"/>
    <property type="project" value="InterPro"/>
</dbReference>
<keyword evidence="1" id="KW-0805">Transcription regulation</keyword>
<dbReference type="GeneID" id="303001461"/>
<dbReference type="InterPro" id="IPR036388">
    <property type="entry name" value="WH-like_DNA-bd_sf"/>
</dbReference>
<evidence type="ECO:0000256" key="3">
    <source>
        <dbReference type="ARBA" id="ARBA00023163"/>
    </source>
</evidence>
<dbReference type="SUPFAM" id="SSF52172">
    <property type="entry name" value="CheY-like"/>
    <property type="match status" value="1"/>
</dbReference>
<organism evidence="7 8">
    <name type="scientific">Sphingopyxis terrae subsp. ummariensis</name>
    <dbReference type="NCBI Taxonomy" id="429001"/>
    <lineage>
        <taxon>Bacteria</taxon>
        <taxon>Pseudomonadati</taxon>
        <taxon>Pseudomonadota</taxon>
        <taxon>Alphaproteobacteria</taxon>
        <taxon>Sphingomonadales</taxon>
        <taxon>Sphingomonadaceae</taxon>
        <taxon>Sphingopyxis</taxon>
    </lineage>
</organism>
<dbReference type="PRINTS" id="PR00038">
    <property type="entry name" value="HTHLUXR"/>
</dbReference>
<evidence type="ECO:0000259" key="5">
    <source>
        <dbReference type="PROSITE" id="PS50043"/>
    </source>
</evidence>
<dbReference type="InterPro" id="IPR001789">
    <property type="entry name" value="Sig_transdc_resp-reg_receiver"/>
</dbReference>
<dbReference type="SMART" id="SM00421">
    <property type="entry name" value="HTH_LUXR"/>
    <property type="match status" value="1"/>
</dbReference>
<dbReference type="RefSeq" id="WP_242664775.1">
    <property type="nucleotide sequence ID" value="NZ_FXWL01000001.1"/>
</dbReference>
<dbReference type="Pfam" id="PF00196">
    <property type="entry name" value="GerE"/>
    <property type="match status" value="1"/>
</dbReference>
<dbReference type="PROSITE" id="PS50110">
    <property type="entry name" value="RESPONSE_REGULATORY"/>
    <property type="match status" value="1"/>
</dbReference>
<dbReference type="Gene3D" id="1.10.10.10">
    <property type="entry name" value="Winged helix-like DNA-binding domain superfamily/Winged helix DNA-binding domain"/>
    <property type="match status" value="1"/>
</dbReference>
<feature type="domain" description="HTH luxR-type" evidence="5">
    <location>
        <begin position="137"/>
        <end position="202"/>
    </location>
</feature>
<dbReference type="PANTHER" id="PTHR44688">
    <property type="entry name" value="DNA-BINDING TRANSCRIPTIONAL ACTIVATOR DEVR_DOSR"/>
    <property type="match status" value="1"/>
</dbReference>
<dbReference type="CDD" id="cd06170">
    <property type="entry name" value="LuxR_C_like"/>
    <property type="match status" value="1"/>
</dbReference>